<organism evidence="3 5">
    <name type="scientific">Rhizophagus clarus</name>
    <dbReference type="NCBI Taxonomy" id="94130"/>
    <lineage>
        <taxon>Eukaryota</taxon>
        <taxon>Fungi</taxon>
        <taxon>Fungi incertae sedis</taxon>
        <taxon>Mucoromycota</taxon>
        <taxon>Glomeromycotina</taxon>
        <taxon>Glomeromycetes</taxon>
        <taxon>Glomerales</taxon>
        <taxon>Glomeraceae</taxon>
        <taxon>Rhizophagus</taxon>
    </lineage>
</organism>
<dbReference type="AlphaFoldDB" id="A0A2Z6RI99"/>
<reference evidence="4" key="2">
    <citation type="submission" date="2019-10" db="EMBL/GenBank/DDBJ databases">
        <title>Conservation and host-specific expression of non-tandemly repeated heterogenous ribosome RNA gene in arbuscular mycorrhizal fungi.</title>
        <authorList>
            <person name="Maeda T."/>
            <person name="Kobayashi Y."/>
            <person name="Nakagawa T."/>
            <person name="Ezawa T."/>
            <person name="Yamaguchi K."/>
            <person name="Bino T."/>
            <person name="Nishimoto Y."/>
            <person name="Shigenobu S."/>
            <person name="Kawaguchi M."/>
        </authorList>
    </citation>
    <scope>NUCLEOTIDE SEQUENCE</scope>
    <source>
        <strain evidence="4">HR1</strain>
    </source>
</reference>
<feature type="DNA-binding region" description="HMG box" evidence="1">
    <location>
        <begin position="43"/>
        <end position="110"/>
    </location>
</feature>
<evidence type="ECO:0000313" key="3">
    <source>
        <dbReference type="EMBL" id="GBC00863.1"/>
    </source>
</evidence>
<dbReference type="InterPro" id="IPR036910">
    <property type="entry name" value="HMG_box_dom_sf"/>
</dbReference>
<dbReference type="Proteomes" id="UP000247702">
    <property type="component" value="Unassembled WGS sequence"/>
</dbReference>
<dbReference type="GO" id="GO:0003677">
    <property type="term" value="F:DNA binding"/>
    <property type="evidence" value="ECO:0007669"/>
    <property type="project" value="UniProtKB-UniRule"/>
</dbReference>
<dbReference type="EMBL" id="BEXD01003334">
    <property type="protein sequence ID" value="GBC00863.1"/>
    <property type="molecule type" value="Genomic_DNA"/>
</dbReference>
<protein>
    <recommendedName>
        <fullName evidence="2">HMG box domain-containing protein</fullName>
    </recommendedName>
</protein>
<evidence type="ECO:0000256" key="1">
    <source>
        <dbReference type="PROSITE-ProRule" id="PRU00267"/>
    </source>
</evidence>
<keyword evidence="5" id="KW-1185">Reference proteome</keyword>
<dbReference type="SUPFAM" id="SSF47095">
    <property type="entry name" value="HMG-box"/>
    <property type="match status" value="1"/>
</dbReference>
<dbReference type="InterPro" id="IPR009071">
    <property type="entry name" value="HMG_box_dom"/>
</dbReference>
<feature type="domain" description="HMG box" evidence="2">
    <location>
        <begin position="43"/>
        <end position="110"/>
    </location>
</feature>
<dbReference type="Gene3D" id="1.10.30.10">
    <property type="entry name" value="High mobility group box domain"/>
    <property type="match status" value="1"/>
</dbReference>
<evidence type="ECO:0000313" key="4">
    <source>
        <dbReference type="EMBL" id="GES91704.1"/>
    </source>
</evidence>
<dbReference type="PROSITE" id="PS50118">
    <property type="entry name" value="HMG_BOX_2"/>
    <property type="match status" value="1"/>
</dbReference>
<keyword evidence="1" id="KW-0539">Nucleus</keyword>
<dbReference type="EMBL" id="BLAL01000206">
    <property type="protein sequence ID" value="GES91704.1"/>
    <property type="molecule type" value="Genomic_DNA"/>
</dbReference>
<evidence type="ECO:0000259" key="2">
    <source>
        <dbReference type="PROSITE" id="PS50118"/>
    </source>
</evidence>
<dbReference type="GO" id="GO:0005634">
    <property type="term" value="C:nucleus"/>
    <property type="evidence" value="ECO:0007669"/>
    <property type="project" value="UniProtKB-UniRule"/>
</dbReference>
<comment type="caution">
    <text evidence="3">The sequence shown here is derived from an EMBL/GenBank/DDBJ whole genome shotgun (WGS) entry which is preliminary data.</text>
</comment>
<proteinExistence type="predicted"/>
<sequence>MAENKFSVEFLATSLVDKLDRRNIFPPLLNNPELFVAPIGTRSKKPPNSFFICRKNVYREANRSGTHNMRVISKAASILWKAASHEEKSIYQKIASRVHEIYALRNSRPRLPVLPPIKPLKHSLSPPYPSFVTRPTTFNNIRIDIDYNRNKQKPYNPHSVYNVLNH</sequence>
<gene>
    <name evidence="4" type="ORF">RCL2_001850800</name>
    <name evidence="3" type="ORF">RclHR1_00040014</name>
</gene>
<keyword evidence="1" id="KW-0238">DNA-binding</keyword>
<reference evidence="3 5" key="1">
    <citation type="submission" date="2017-11" db="EMBL/GenBank/DDBJ databases">
        <title>The genome of Rhizophagus clarus HR1 reveals common genetic basis of auxotrophy among arbuscular mycorrhizal fungi.</title>
        <authorList>
            <person name="Kobayashi Y."/>
        </authorList>
    </citation>
    <scope>NUCLEOTIDE SEQUENCE [LARGE SCALE GENOMIC DNA]</scope>
    <source>
        <strain evidence="3 5">HR1</strain>
    </source>
</reference>
<dbReference type="OrthoDB" id="6247875at2759"/>
<dbReference type="Proteomes" id="UP000615446">
    <property type="component" value="Unassembled WGS sequence"/>
</dbReference>
<evidence type="ECO:0000313" key="5">
    <source>
        <dbReference type="Proteomes" id="UP000247702"/>
    </source>
</evidence>
<accession>A0A2Z6RI99</accession>
<name>A0A2Z6RI99_9GLOM</name>